<accession>A0AAF0R147</accession>
<dbReference type="EMBL" id="CP133617">
    <property type="protein sequence ID" value="WMV34304.1"/>
    <property type="molecule type" value="Genomic_DNA"/>
</dbReference>
<keyword evidence="2" id="KW-1185">Reference proteome</keyword>
<evidence type="ECO:0000313" key="1">
    <source>
        <dbReference type="EMBL" id="WMV34304.1"/>
    </source>
</evidence>
<proteinExistence type="predicted"/>
<reference evidence="1" key="1">
    <citation type="submission" date="2023-08" db="EMBL/GenBank/DDBJ databases">
        <title>A de novo genome assembly of Solanum verrucosum Schlechtendal, a Mexican diploid species geographically isolated from the other diploid A-genome species in potato relatives.</title>
        <authorList>
            <person name="Hosaka K."/>
        </authorList>
    </citation>
    <scope>NUCLEOTIDE SEQUENCE</scope>
    <source>
        <tissue evidence="1">Young leaves</tissue>
    </source>
</reference>
<dbReference type="Proteomes" id="UP001234989">
    <property type="component" value="Chromosome 6"/>
</dbReference>
<sequence length="48" mass="5568">IWHFFIQTAQLPKDVTHSSELGIAQTRRRWKDNSKRFPTISGITPKSS</sequence>
<organism evidence="1 2">
    <name type="scientific">Solanum verrucosum</name>
    <dbReference type="NCBI Taxonomy" id="315347"/>
    <lineage>
        <taxon>Eukaryota</taxon>
        <taxon>Viridiplantae</taxon>
        <taxon>Streptophyta</taxon>
        <taxon>Embryophyta</taxon>
        <taxon>Tracheophyta</taxon>
        <taxon>Spermatophyta</taxon>
        <taxon>Magnoliopsida</taxon>
        <taxon>eudicotyledons</taxon>
        <taxon>Gunneridae</taxon>
        <taxon>Pentapetalae</taxon>
        <taxon>asterids</taxon>
        <taxon>lamiids</taxon>
        <taxon>Solanales</taxon>
        <taxon>Solanaceae</taxon>
        <taxon>Solanoideae</taxon>
        <taxon>Solaneae</taxon>
        <taxon>Solanum</taxon>
    </lineage>
</organism>
<feature type="non-terminal residue" evidence="1">
    <location>
        <position position="1"/>
    </location>
</feature>
<name>A0AAF0R147_SOLVR</name>
<protein>
    <submittedName>
        <fullName evidence="1">Uncharacterized protein</fullName>
    </submittedName>
</protein>
<dbReference type="AlphaFoldDB" id="A0AAF0R147"/>
<evidence type="ECO:0000313" key="2">
    <source>
        <dbReference type="Proteomes" id="UP001234989"/>
    </source>
</evidence>
<gene>
    <name evidence="1" type="ORF">MTR67_027689</name>
</gene>